<dbReference type="EMBL" id="BMAO01025218">
    <property type="protein sequence ID" value="GFR01237.1"/>
    <property type="molecule type" value="Genomic_DNA"/>
</dbReference>
<evidence type="ECO:0000313" key="2">
    <source>
        <dbReference type="EMBL" id="GFR01237.1"/>
    </source>
</evidence>
<comment type="caution">
    <text evidence="2">The sequence shown here is derived from an EMBL/GenBank/DDBJ whole genome shotgun (WGS) entry which is preliminary data.</text>
</comment>
<evidence type="ECO:0000313" key="3">
    <source>
        <dbReference type="Proteomes" id="UP000887116"/>
    </source>
</evidence>
<dbReference type="AlphaFoldDB" id="A0A8X6LAF0"/>
<reference evidence="2" key="1">
    <citation type="submission" date="2020-07" db="EMBL/GenBank/DDBJ databases">
        <title>Multicomponent nature underlies the extraordinary mechanical properties of spider dragline silk.</title>
        <authorList>
            <person name="Kono N."/>
            <person name="Nakamura H."/>
            <person name="Mori M."/>
            <person name="Yoshida Y."/>
            <person name="Ohtoshi R."/>
            <person name="Malay A.D."/>
            <person name="Moran D.A.P."/>
            <person name="Tomita M."/>
            <person name="Numata K."/>
            <person name="Arakawa K."/>
        </authorList>
    </citation>
    <scope>NUCLEOTIDE SEQUENCE</scope>
</reference>
<organism evidence="2 3">
    <name type="scientific">Trichonephila clavata</name>
    <name type="common">Joro spider</name>
    <name type="synonym">Nephila clavata</name>
    <dbReference type="NCBI Taxonomy" id="2740835"/>
    <lineage>
        <taxon>Eukaryota</taxon>
        <taxon>Metazoa</taxon>
        <taxon>Ecdysozoa</taxon>
        <taxon>Arthropoda</taxon>
        <taxon>Chelicerata</taxon>
        <taxon>Arachnida</taxon>
        <taxon>Araneae</taxon>
        <taxon>Araneomorphae</taxon>
        <taxon>Entelegynae</taxon>
        <taxon>Araneoidea</taxon>
        <taxon>Nephilidae</taxon>
        <taxon>Trichonephila</taxon>
    </lineage>
</organism>
<evidence type="ECO:0000256" key="1">
    <source>
        <dbReference type="SAM" id="MobiDB-lite"/>
    </source>
</evidence>
<gene>
    <name evidence="2" type="ORF">TNCT_97001</name>
</gene>
<feature type="region of interest" description="Disordered" evidence="1">
    <location>
        <begin position="60"/>
        <end position="117"/>
    </location>
</feature>
<sequence length="117" mass="12869">MQSVCLSTVRKSPYSGSLDTAAQLNILLNKILKDLFFDILDKFSIEDSYRSCKIRWTVPLNDGDDHDAHGGGHGDDPHDGHGDDHDVRDDHDDGGDRDVHDGRGGGHGDHDDDALHQ</sequence>
<proteinExistence type="predicted"/>
<feature type="compositionally biased region" description="Basic and acidic residues" evidence="1">
    <location>
        <begin position="66"/>
        <end position="117"/>
    </location>
</feature>
<name>A0A8X6LAF0_TRICU</name>
<protein>
    <submittedName>
        <fullName evidence="2">Uncharacterized protein</fullName>
    </submittedName>
</protein>
<dbReference type="Proteomes" id="UP000887116">
    <property type="component" value="Unassembled WGS sequence"/>
</dbReference>
<keyword evidence="3" id="KW-1185">Reference proteome</keyword>
<accession>A0A8X6LAF0</accession>